<reference evidence="1 2" key="1">
    <citation type="submission" date="2012-04" db="EMBL/GenBank/DDBJ databases">
        <title>The Genome Sequence of Bacillus cereus VD048.</title>
        <authorList>
            <consortium name="The Broad Institute Genome Sequencing Platform"/>
            <consortium name="The Broad Institute Genome Sequencing Center for Infectious Disease"/>
            <person name="Feldgarden M."/>
            <person name="Van der Auwera G.A."/>
            <person name="Mahillon J."/>
            <person name="Duprez V."/>
            <person name="Timmery S."/>
            <person name="Mattelet C."/>
            <person name="Dierick K."/>
            <person name="Sun M."/>
            <person name="Yu Z."/>
            <person name="Zhu L."/>
            <person name="Hu X."/>
            <person name="Shank E.B."/>
            <person name="Swiecicka I."/>
            <person name="Hansen B.M."/>
            <person name="Andrup L."/>
            <person name="Young S.K."/>
            <person name="Zeng Q."/>
            <person name="Gargeya S."/>
            <person name="Fitzgerald M."/>
            <person name="Haas B."/>
            <person name="Abouelleil A."/>
            <person name="Alvarado L."/>
            <person name="Arachchi H.M."/>
            <person name="Berlin A."/>
            <person name="Chapman S.B."/>
            <person name="Goldberg J."/>
            <person name="Griggs A."/>
            <person name="Gujja S."/>
            <person name="Hansen M."/>
            <person name="Howarth C."/>
            <person name="Imamovic A."/>
            <person name="Larimer J."/>
            <person name="McCowen C."/>
            <person name="Montmayeur A."/>
            <person name="Murphy C."/>
            <person name="Neiman D."/>
            <person name="Pearson M."/>
            <person name="Priest M."/>
            <person name="Roberts A."/>
            <person name="Saif S."/>
            <person name="Shea T."/>
            <person name="Sisk P."/>
            <person name="Sykes S."/>
            <person name="Wortman J."/>
            <person name="Nusbaum C."/>
            <person name="Birren B."/>
        </authorList>
    </citation>
    <scope>NUCLEOTIDE SEQUENCE [LARGE SCALE GENOMIC DNA]</scope>
    <source>
        <strain evidence="1 2">VD048</strain>
    </source>
</reference>
<comment type="caution">
    <text evidence="1">The sequence shown here is derived from an EMBL/GenBank/DDBJ whole genome shotgun (WGS) entry which is preliminary data.</text>
</comment>
<dbReference type="HOGENOM" id="CLU_3247020_0_0_9"/>
<sequence length="42" mass="4978">MTFNQNANILFQEYKEYKGNIDVAVSEDVKNEVEKIKEKNKK</sequence>
<proteinExistence type="predicted"/>
<dbReference type="PATRIC" id="fig|1053226.3.peg.4105"/>
<evidence type="ECO:0000313" key="2">
    <source>
        <dbReference type="Proteomes" id="UP000006960"/>
    </source>
</evidence>
<protein>
    <submittedName>
        <fullName evidence="1">Uncharacterized protein</fullName>
    </submittedName>
</protein>
<dbReference type="EMBL" id="AHEU01000030">
    <property type="protein sequence ID" value="EJR29021.1"/>
    <property type="molecule type" value="Genomic_DNA"/>
</dbReference>
<gene>
    <name evidence="1" type="ORF">IIG_04028</name>
</gene>
<evidence type="ECO:0000313" key="1">
    <source>
        <dbReference type="EMBL" id="EJR29021.1"/>
    </source>
</evidence>
<organism evidence="1 2">
    <name type="scientific">Bacillus cereus VD048</name>
    <dbReference type="NCBI Taxonomy" id="1053226"/>
    <lineage>
        <taxon>Bacteria</taxon>
        <taxon>Bacillati</taxon>
        <taxon>Bacillota</taxon>
        <taxon>Bacilli</taxon>
        <taxon>Bacillales</taxon>
        <taxon>Bacillaceae</taxon>
        <taxon>Bacillus</taxon>
        <taxon>Bacillus cereus group</taxon>
    </lineage>
</organism>
<dbReference type="AlphaFoldDB" id="J8HV42"/>
<name>J8HV42_BACCE</name>
<accession>J8HV42</accession>
<dbReference type="Proteomes" id="UP000006960">
    <property type="component" value="Unassembled WGS sequence"/>
</dbReference>